<feature type="non-terminal residue" evidence="1">
    <location>
        <position position="1"/>
    </location>
</feature>
<dbReference type="EMBL" id="GG687015">
    <property type="protein sequence ID" value="EEQ97634.1"/>
    <property type="molecule type" value="Genomic_DNA"/>
</dbReference>
<sequence>SAVACIQYNMAYLRGYTEVGTIRGELISTKQEARCLAEEIEQQREGLAEDEERLR</sequence>
<dbReference type="GeneID" id="9036834"/>
<reference evidence="1 2" key="1">
    <citation type="submission" date="2008-07" db="EMBL/GenBank/DDBJ databases">
        <authorList>
            <person name="El-Sayed N."/>
            <person name="Caler E."/>
            <person name="Inman J."/>
            <person name="Amedeo P."/>
            <person name="Hass B."/>
            <person name="Wortman J."/>
        </authorList>
    </citation>
    <scope>NUCLEOTIDE SEQUENCE [LARGE SCALE GENOMIC DNA]</scope>
    <source>
        <strain evidence="2">ATCC 50983 / TXsc</strain>
    </source>
</reference>
<name>C5M056_PERM5</name>
<dbReference type="Proteomes" id="UP000007800">
    <property type="component" value="Unassembled WGS sequence"/>
</dbReference>
<evidence type="ECO:0000313" key="2">
    <source>
        <dbReference type="Proteomes" id="UP000007800"/>
    </source>
</evidence>
<feature type="non-terminal residue" evidence="1">
    <location>
        <position position="55"/>
    </location>
</feature>
<dbReference type="RefSeq" id="XP_002764917.1">
    <property type="nucleotide sequence ID" value="XM_002764871.1"/>
</dbReference>
<dbReference type="InParanoid" id="C5M056"/>
<keyword evidence="2" id="KW-1185">Reference proteome</keyword>
<accession>C5M056</accession>
<evidence type="ECO:0000313" key="1">
    <source>
        <dbReference type="EMBL" id="EEQ97634.1"/>
    </source>
</evidence>
<organism evidence="2">
    <name type="scientific">Perkinsus marinus (strain ATCC 50983 / TXsc)</name>
    <dbReference type="NCBI Taxonomy" id="423536"/>
    <lineage>
        <taxon>Eukaryota</taxon>
        <taxon>Sar</taxon>
        <taxon>Alveolata</taxon>
        <taxon>Perkinsozoa</taxon>
        <taxon>Perkinsea</taxon>
        <taxon>Perkinsida</taxon>
        <taxon>Perkinsidae</taxon>
        <taxon>Perkinsus</taxon>
    </lineage>
</organism>
<proteinExistence type="predicted"/>
<protein>
    <submittedName>
        <fullName evidence="1">Uncharacterized protein</fullName>
    </submittedName>
</protein>
<dbReference type="AlphaFoldDB" id="C5M056"/>
<gene>
    <name evidence="1" type="ORF">Pmar_PMAR007482</name>
</gene>